<protein>
    <submittedName>
        <fullName evidence="2">tRNA pseudouridine32 synthase / 23S rRNA pseudouridine746 synthase</fullName>
    </submittedName>
</protein>
<dbReference type="STRING" id="1938817.SAMN06296008_105139"/>
<evidence type="ECO:0000313" key="3">
    <source>
        <dbReference type="Proteomes" id="UP000192708"/>
    </source>
</evidence>
<keyword evidence="3" id="KW-1185">Reference proteome</keyword>
<name>A0A1W1ZHJ1_9BURK</name>
<dbReference type="PANTHER" id="PTHR21600:SF84">
    <property type="entry name" value="PSEUDOURIDINE SYNTHASE RSUA_RLUA-LIKE DOMAIN-CONTAINING PROTEIN"/>
    <property type="match status" value="1"/>
</dbReference>
<proteinExistence type="predicted"/>
<dbReference type="Pfam" id="PF00849">
    <property type="entry name" value="PseudoU_synth_2"/>
    <property type="match status" value="1"/>
</dbReference>
<accession>A0A1W1ZHJ1</accession>
<dbReference type="EMBL" id="FWXJ01000005">
    <property type="protein sequence ID" value="SMC47843.1"/>
    <property type="molecule type" value="Genomic_DNA"/>
</dbReference>
<dbReference type="OrthoDB" id="9785808at2"/>
<evidence type="ECO:0000313" key="2">
    <source>
        <dbReference type="EMBL" id="SMC47843.1"/>
    </source>
</evidence>
<dbReference type="PANTHER" id="PTHR21600">
    <property type="entry name" value="MITOCHONDRIAL RNA PSEUDOURIDINE SYNTHASE"/>
    <property type="match status" value="1"/>
</dbReference>
<dbReference type="InterPro" id="IPR050188">
    <property type="entry name" value="RluA_PseudoU_synthase"/>
</dbReference>
<dbReference type="PROSITE" id="PS01129">
    <property type="entry name" value="PSI_RLU"/>
    <property type="match status" value="1"/>
</dbReference>
<dbReference type="GO" id="GO:0009982">
    <property type="term" value="F:pseudouridine synthase activity"/>
    <property type="evidence" value="ECO:0007669"/>
    <property type="project" value="InterPro"/>
</dbReference>
<dbReference type="SUPFAM" id="SSF55120">
    <property type="entry name" value="Pseudouridine synthase"/>
    <property type="match status" value="1"/>
</dbReference>
<dbReference type="InterPro" id="IPR006224">
    <property type="entry name" value="PsdUridine_synth_RluA-like_CS"/>
</dbReference>
<gene>
    <name evidence="2" type="ORF">SAMN06296008_105139</name>
</gene>
<dbReference type="GO" id="GO:0140098">
    <property type="term" value="F:catalytic activity, acting on RNA"/>
    <property type="evidence" value="ECO:0007669"/>
    <property type="project" value="UniProtKB-ARBA"/>
</dbReference>
<sequence length="308" mass="35456">MSLSNIQIPIRDGVGASKVFLPEGPYVTILDFLEIRFPRGSRQGWETRMREGRVLNQFGKPVWPNAPYTPKQILYYYRELKAEAKIPFVESVIYEDEWIVVADKPHFIPVTPIGPYLQETLLVRLRNRLQVDHLSAVHRLDLETAGLVLFTKQAHTRDTYAALFRNRQVKKEYLAIARSSNEYDWPITHFSRIEAAERFMQMQEVSGTPNSVTNISLVETIQTWALYSLEPITGKKHQLRVHMNALGLPIQGDQIYPQLADYVVPSQRDYQSPLQLCAKKLSFKDPITGKDHSFESKMSLNWPPNSAD</sequence>
<dbReference type="AlphaFoldDB" id="A0A1W1ZHJ1"/>
<reference evidence="2 3" key="1">
    <citation type="submission" date="2017-04" db="EMBL/GenBank/DDBJ databases">
        <authorList>
            <person name="Afonso C.L."/>
            <person name="Miller P.J."/>
            <person name="Scott M.A."/>
            <person name="Spackman E."/>
            <person name="Goraichik I."/>
            <person name="Dimitrov K.M."/>
            <person name="Suarez D.L."/>
            <person name="Swayne D.E."/>
        </authorList>
    </citation>
    <scope>NUCLEOTIDE SEQUENCE [LARGE SCALE GENOMIC DNA]</scope>
    <source>
        <strain evidence="2 3">VK13</strain>
    </source>
</reference>
<evidence type="ECO:0000259" key="1">
    <source>
        <dbReference type="Pfam" id="PF00849"/>
    </source>
</evidence>
<dbReference type="InterPro" id="IPR020103">
    <property type="entry name" value="PsdUridine_synth_cat_dom_sf"/>
</dbReference>
<organism evidence="2 3">
    <name type="scientific">Polynucleobacter kasalickyi</name>
    <dbReference type="NCBI Taxonomy" id="1938817"/>
    <lineage>
        <taxon>Bacteria</taxon>
        <taxon>Pseudomonadati</taxon>
        <taxon>Pseudomonadota</taxon>
        <taxon>Betaproteobacteria</taxon>
        <taxon>Burkholderiales</taxon>
        <taxon>Burkholderiaceae</taxon>
        <taxon>Polynucleobacter</taxon>
    </lineage>
</organism>
<dbReference type="GO" id="GO:0000455">
    <property type="term" value="P:enzyme-directed rRNA pseudouridine synthesis"/>
    <property type="evidence" value="ECO:0007669"/>
    <property type="project" value="TreeGrafter"/>
</dbReference>
<dbReference type="Gene3D" id="3.30.2350.10">
    <property type="entry name" value="Pseudouridine synthase"/>
    <property type="match status" value="1"/>
</dbReference>
<dbReference type="Proteomes" id="UP000192708">
    <property type="component" value="Unassembled WGS sequence"/>
</dbReference>
<dbReference type="RefSeq" id="WP_084283340.1">
    <property type="nucleotide sequence ID" value="NZ_FWXJ01000005.1"/>
</dbReference>
<feature type="domain" description="Pseudouridine synthase RsuA/RluA-like" evidence="1">
    <location>
        <begin position="99"/>
        <end position="245"/>
    </location>
</feature>
<dbReference type="InterPro" id="IPR006145">
    <property type="entry name" value="PsdUridine_synth_RsuA/RluA"/>
</dbReference>
<dbReference type="GO" id="GO:0003723">
    <property type="term" value="F:RNA binding"/>
    <property type="evidence" value="ECO:0007669"/>
    <property type="project" value="InterPro"/>
</dbReference>